<feature type="region of interest" description="Disordered" evidence="1">
    <location>
        <begin position="226"/>
        <end position="252"/>
    </location>
</feature>
<evidence type="ECO:0000313" key="3">
    <source>
        <dbReference type="Proteomes" id="UP001630127"/>
    </source>
</evidence>
<protein>
    <submittedName>
        <fullName evidence="2">Uncharacterized protein</fullName>
    </submittedName>
</protein>
<dbReference type="AlphaFoldDB" id="A0ABD3ACP8"/>
<sequence>HIRVSLDVRTPLIRLLKMGLDDKNGLTGSNCPLQTQSKNSKRKRNLDKSNLQNSRGTQVEAIVKEKDTSESSKGREVVSVMSPNSDRREYLIINQLDGGCRKGEFQSNHFAKESYWATFREAKKSLDSGNHEKTPAPNLALQLVSHKPLILKSSKLNVSSSKEQAIANENFLVDVQVQGIPKLSFGNLNKGSVFPRGKFVKKMSTGKNWKLVQCLGLSGCSPNLNSPTPITSSNKRHLQHSTNSEATEEEIP</sequence>
<comment type="caution">
    <text evidence="2">The sequence shown here is derived from an EMBL/GenBank/DDBJ whole genome shotgun (WGS) entry which is preliminary data.</text>
</comment>
<dbReference type="EMBL" id="JBJUIK010000004">
    <property type="protein sequence ID" value="KAL3528964.1"/>
    <property type="molecule type" value="Genomic_DNA"/>
</dbReference>
<organism evidence="2 3">
    <name type="scientific">Cinchona calisaya</name>
    <dbReference type="NCBI Taxonomy" id="153742"/>
    <lineage>
        <taxon>Eukaryota</taxon>
        <taxon>Viridiplantae</taxon>
        <taxon>Streptophyta</taxon>
        <taxon>Embryophyta</taxon>
        <taxon>Tracheophyta</taxon>
        <taxon>Spermatophyta</taxon>
        <taxon>Magnoliopsida</taxon>
        <taxon>eudicotyledons</taxon>
        <taxon>Gunneridae</taxon>
        <taxon>Pentapetalae</taxon>
        <taxon>asterids</taxon>
        <taxon>lamiids</taxon>
        <taxon>Gentianales</taxon>
        <taxon>Rubiaceae</taxon>
        <taxon>Cinchonoideae</taxon>
        <taxon>Cinchoneae</taxon>
        <taxon>Cinchona</taxon>
    </lineage>
</organism>
<feature type="compositionally biased region" description="Basic and acidic residues" evidence="1">
    <location>
        <begin position="62"/>
        <end position="76"/>
    </location>
</feature>
<feature type="compositionally biased region" description="Polar residues" evidence="1">
    <location>
        <begin position="48"/>
        <end position="57"/>
    </location>
</feature>
<feature type="region of interest" description="Disordered" evidence="1">
    <location>
        <begin position="26"/>
        <end position="80"/>
    </location>
</feature>
<evidence type="ECO:0000256" key="1">
    <source>
        <dbReference type="SAM" id="MobiDB-lite"/>
    </source>
</evidence>
<gene>
    <name evidence="2" type="ORF">ACH5RR_008286</name>
</gene>
<dbReference type="Proteomes" id="UP001630127">
    <property type="component" value="Unassembled WGS sequence"/>
</dbReference>
<keyword evidence="3" id="KW-1185">Reference proteome</keyword>
<accession>A0ABD3ACP8</accession>
<name>A0ABD3ACP8_9GENT</name>
<evidence type="ECO:0000313" key="2">
    <source>
        <dbReference type="EMBL" id="KAL3528964.1"/>
    </source>
</evidence>
<reference evidence="2 3" key="1">
    <citation type="submission" date="2024-11" db="EMBL/GenBank/DDBJ databases">
        <title>A near-complete genome assembly of Cinchona calisaya.</title>
        <authorList>
            <person name="Lian D.C."/>
            <person name="Zhao X.W."/>
            <person name="Wei L."/>
        </authorList>
    </citation>
    <scope>NUCLEOTIDE SEQUENCE [LARGE SCALE GENOMIC DNA]</scope>
    <source>
        <tissue evidence="2">Nenye</tissue>
    </source>
</reference>
<feature type="compositionally biased region" description="Polar residues" evidence="1">
    <location>
        <begin position="26"/>
        <end position="38"/>
    </location>
</feature>
<proteinExistence type="predicted"/>
<feature type="non-terminal residue" evidence="2">
    <location>
        <position position="1"/>
    </location>
</feature>